<feature type="transmembrane region" description="Helical" evidence="1">
    <location>
        <begin position="6"/>
        <end position="26"/>
    </location>
</feature>
<dbReference type="RefSeq" id="WP_284299328.1">
    <property type="nucleotide sequence ID" value="NZ_BSSV01000006.1"/>
</dbReference>
<organism evidence="2 3">
    <name type="scientific">Thalassotalea loyana</name>
    <dbReference type="NCBI Taxonomy" id="280483"/>
    <lineage>
        <taxon>Bacteria</taxon>
        <taxon>Pseudomonadati</taxon>
        <taxon>Pseudomonadota</taxon>
        <taxon>Gammaproteobacteria</taxon>
        <taxon>Alteromonadales</taxon>
        <taxon>Colwelliaceae</taxon>
        <taxon>Thalassotalea</taxon>
    </lineage>
</organism>
<evidence type="ECO:0000313" key="3">
    <source>
        <dbReference type="Proteomes" id="UP001157134"/>
    </source>
</evidence>
<keyword evidence="1" id="KW-0812">Transmembrane</keyword>
<keyword evidence="1" id="KW-0472">Membrane</keyword>
<dbReference type="EMBL" id="BSSV01000006">
    <property type="protein sequence ID" value="GLX86355.1"/>
    <property type="molecule type" value="Genomic_DNA"/>
</dbReference>
<evidence type="ECO:0000313" key="2">
    <source>
        <dbReference type="EMBL" id="GLX86355.1"/>
    </source>
</evidence>
<keyword evidence="1" id="KW-1133">Transmembrane helix</keyword>
<reference evidence="2 3" key="1">
    <citation type="submission" date="2023-03" db="EMBL/GenBank/DDBJ databases">
        <title>Thalassotalea loyana LMG 22536T draft genome sequence.</title>
        <authorList>
            <person name="Sawabe T."/>
        </authorList>
    </citation>
    <scope>NUCLEOTIDE SEQUENCE [LARGE SCALE GENOMIC DNA]</scope>
    <source>
        <strain evidence="2 3">LMG 22536</strain>
    </source>
</reference>
<evidence type="ECO:0000256" key="1">
    <source>
        <dbReference type="SAM" id="Phobius"/>
    </source>
</evidence>
<proteinExistence type="predicted"/>
<name>A0ABQ6HE06_9GAMM</name>
<gene>
    <name evidence="2" type="ORF">tloyanaT_26080</name>
</gene>
<protein>
    <submittedName>
        <fullName evidence="2">Uncharacterized protein</fullName>
    </submittedName>
</protein>
<accession>A0ABQ6HE06</accession>
<feature type="transmembrane region" description="Helical" evidence="1">
    <location>
        <begin position="46"/>
        <end position="67"/>
    </location>
</feature>
<dbReference type="Proteomes" id="UP001157134">
    <property type="component" value="Unassembled WGS sequence"/>
</dbReference>
<sequence>MLNYLIVAIGFASFLLFVIAYAVLGISNSSMPKNEKTHLQYKVYRVLYAGSAATFAVWVLLCELAMWEVL</sequence>
<keyword evidence="3" id="KW-1185">Reference proteome</keyword>
<comment type="caution">
    <text evidence="2">The sequence shown here is derived from an EMBL/GenBank/DDBJ whole genome shotgun (WGS) entry which is preliminary data.</text>
</comment>